<dbReference type="EMBL" id="JAOQJL010000033">
    <property type="protein sequence ID" value="MCU6766556.1"/>
    <property type="molecule type" value="Genomic_DNA"/>
</dbReference>
<dbReference type="Gene3D" id="3.90.1570.30">
    <property type="match status" value="1"/>
</dbReference>
<reference evidence="3 4" key="1">
    <citation type="journal article" date="2021" name="ISME Commun">
        <title>Automated analysis of genomic sequences facilitates high-throughput and comprehensive description of bacteria.</title>
        <authorList>
            <person name="Hitch T.C.A."/>
        </authorList>
    </citation>
    <scope>NUCLEOTIDE SEQUENCE [LARGE SCALE GENOMIC DNA]</scope>
    <source>
        <strain evidence="3 4">Sanger_23</strain>
    </source>
</reference>
<evidence type="ECO:0000313" key="4">
    <source>
        <dbReference type="Proteomes" id="UP001652409"/>
    </source>
</evidence>
<dbReference type="Gene3D" id="3.40.50.300">
    <property type="entry name" value="P-loop containing nucleotide triphosphate hydrolases"/>
    <property type="match status" value="2"/>
</dbReference>
<dbReference type="SUPFAM" id="SSF52540">
    <property type="entry name" value="P-loop containing nucleoside triphosphate hydrolases"/>
    <property type="match status" value="2"/>
</dbReference>
<feature type="domain" description="Helicase ATP-binding" evidence="2">
    <location>
        <begin position="181"/>
        <end position="345"/>
    </location>
</feature>
<name>A0ABT2TXN7_9FIRM</name>
<dbReference type="GO" id="GO:0004386">
    <property type="term" value="F:helicase activity"/>
    <property type="evidence" value="ECO:0007669"/>
    <property type="project" value="UniProtKB-KW"/>
</dbReference>
<organism evidence="3 4">
    <name type="scientific">Blautia ammoniilytica</name>
    <dbReference type="NCBI Taxonomy" id="2981782"/>
    <lineage>
        <taxon>Bacteria</taxon>
        <taxon>Bacillati</taxon>
        <taxon>Bacillota</taxon>
        <taxon>Clostridia</taxon>
        <taxon>Lachnospirales</taxon>
        <taxon>Lachnospiraceae</taxon>
        <taxon>Blautia</taxon>
    </lineage>
</organism>
<dbReference type="InterPro" id="IPR029464">
    <property type="entry name" value="HSDR_N"/>
</dbReference>
<protein>
    <submittedName>
        <fullName evidence="3">DEAD/DEAH box helicase family protein</fullName>
    </submittedName>
</protein>
<gene>
    <name evidence="3" type="ORF">OCV61_14285</name>
</gene>
<accession>A0ABT2TXN7</accession>
<evidence type="ECO:0000313" key="3">
    <source>
        <dbReference type="EMBL" id="MCU6766556.1"/>
    </source>
</evidence>
<feature type="region of interest" description="Disordered" evidence="1">
    <location>
        <begin position="551"/>
        <end position="593"/>
    </location>
</feature>
<dbReference type="Pfam" id="PF08463">
    <property type="entry name" value="EcoEI_R_C"/>
    <property type="match status" value="1"/>
</dbReference>
<dbReference type="InterPro" id="IPR013670">
    <property type="entry name" value="EcoEI_R_C_dom"/>
</dbReference>
<dbReference type="RefSeq" id="WP_158422367.1">
    <property type="nucleotide sequence ID" value="NZ_JAOQJL010000033.1"/>
</dbReference>
<keyword evidence="3" id="KW-0547">Nucleotide-binding</keyword>
<dbReference type="Pfam" id="PF13588">
    <property type="entry name" value="HSDR_N_2"/>
    <property type="match status" value="1"/>
</dbReference>
<evidence type="ECO:0000259" key="2">
    <source>
        <dbReference type="PROSITE" id="PS51192"/>
    </source>
</evidence>
<dbReference type="InterPro" id="IPR006935">
    <property type="entry name" value="Helicase/UvrB_N"/>
</dbReference>
<evidence type="ECO:0000256" key="1">
    <source>
        <dbReference type="SAM" id="MobiDB-lite"/>
    </source>
</evidence>
<dbReference type="PANTHER" id="PTHR47396">
    <property type="entry name" value="TYPE I RESTRICTION ENZYME ECOKI R PROTEIN"/>
    <property type="match status" value="1"/>
</dbReference>
<dbReference type="InterPro" id="IPR027417">
    <property type="entry name" value="P-loop_NTPase"/>
</dbReference>
<dbReference type="NCBIfam" id="NF046051">
    <property type="entry name" value="restrict_EcoAI"/>
    <property type="match status" value="1"/>
</dbReference>
<keyword evidence="4" id="KW-1185">Reference proteome</keyword>
<dbReference type="CDD" id="cd18032">
    <property type="entry name" value="DEXHc_RE_I_III_res"/>
    <property type="match status" value="1"/>
</dbReference>
<dbReference type="CDD" id="cd18799">
    <property type="entry name" value="SF2_C_EcoAI-like"/>
    <property type="match status" value="1"/>
</dbReference>
<dbReference type="InterPro" id="IPR014001">
    <property type="entry name" value="Helicase_ATP-bd"/>
</dbReference>
<keyword evidence="3" id="KW-0067">ATP-binding</keyword>
<keyword evidence="3" id="KW-0347">Helicase</keyword>
<dbReference type="Proteomes" id="UP001652409">
    <property type="component" value="Unassembled WGS sequence"/>
</dbReference>
<dbReference type="Pfam" id="PF04851">
    <property type="entry name" value="ResIII"/>
    <property type="match status" value="1"/>
</dbReference>
<keyword evidence="3" id="KW-0378">Hydrolase</keyword>
<sequence length="781" mass="88872">MSIVLSKKQMTEEDIKLNYITPAILKGWKGHITMETRITDGRINIRGNIVVRSKPKFVDYLLYLNDGKPIAVVEAKDNNHSVSHGLQQAMTYAQMMDLPFAYSSNGDAFYEHDFLTGQEQQIELEKFPTQDELIARYYAELNGGNGISVVEKKIVSQPYYSSQSTYPPRYYQRNAVNRTVEAIARGQQRLLLVMATGTGKTYTAFQIVYRLLRSDLKKRILYLADRNILVDQSIAQDFAPLEKTIYKVNFSDKECLREIAAHEVNFALYHQMVGQNDEEHFRQIPAEYFDLIIVDECHRGSAKEDSNWRKVLEYFSSATQIGMTATPKESEKVSNIDYFGEPVYIYSLKQGIEDGFLAPFKVINITTNIGDGWRPYQGQTDIFGNVIEDRIYNNRDYDYTIILQDRIDEVAREITEYLKSTDRMQKTIVFCASEDHAERMRIALTNCNQDMVKENPDYCVRITGSDVYGKSKLDYFISVSEPYPVIATTSELLSTGADCKMTKLIVLDKTIESMTTFKQIIGRGTRIREKDGKTHFVVMDFRNVTRLFSDPDWDGPVEQDEGFQHGGSKPEGSGRGGGGGMQPPDDPVETPVVDRDGCKVKIINKTVSVYDANGKLLRQEDIIDYTRTNIKGEYASLSDFIRKWKASDKKKTIEESFTAMGIDLKALKADQGMEDVDDFDFICYVAYGKKPLTRKERANNVKKKDFFSKYSADAQAVLDILLDKYMNQGITEVEDIKVLSLADFANYGKPAKIVKLFGGKAQYETAVRELEASIYEEVEVG</sequence>
<feature type="compositionally biased region" description="Acidic residues" evidence="1">
    <location>
        <begin position="551"/>
        <end position="561"/>
    </location>
</feature>
<dbReference type="PANTHER" id="PTHR47396:SF1">
    <property type="entry name" value="ATP-DEPENDENT HELICASE IRC3-RELATED"/>
    <property type="match status" value="1"/>
</dbReference>
<dbReference type="InterPro" id="IPR050742">
    <property type="entry name" value="Helicase_Restrict-Modif_Enz"/>
</dbReference>
<comment type="caution">
    <text evidence="3">The sequence shown here is derived from an EMBL/GenBank/DDBJ whole genome shotgun (WGS) entry which is preliminary data.</text>
</comment>
<dbReference type="SMART" id="SM00487">
    <property type="entry name" value="DEXDc"/>
    <property type="match status" value="1"/>
</dbReference>
<dbReference type="PROSITE" id="PS51192">
    <property type="entry name" value="HELICASE_ATP_BIND_1"/>
    <property type="match status" value="1"/>
</dbReference>
<proteinExistence type="predicted"/>